<accession>A0AAV9SX27</accession>
<dbReference type="InterPro" id="IPR001509">
    <property type="entry name" value="Epimerase_deHydtase"/>
</dbReference>
<dbReference type="SUPFAM" id="SSF51735">
    <property type="entry name" value="NAD(P)-binding Rossmann-fold domains"/>
    <property type="match status" value="1"/>
</dbReference>
<evidence type="ECO:0000313" key="4">
    <source>
        <dbReference type="EMBL" id="KAK6208861.1"/>
    </source>
</evidence>
<evidence type="ECO:0000313" key="5">
    <source>
        <dbReference type="Proteomes" id="UP001327957"/>
    </source>
</evidence>
<comment type="similarity">
    <text evidence="2">Belongs to the NAD(P)-dependent epimerase/dehydratase family. Dihydroflavonol-4-reductase subfamily.</text>
</comment>
<dbReference type="InterPro" id="IPR050425">
    <property type="entry name" value="NAD(P)_dehydrat-like"/>
</dbReference>
<evidence type="ECO:0000259" key="3">
    <source>
        <dbReference type="Pfam" id="PF01370"/>
    </source>
</evidence>
<evidence type="ECO:0000256" key="1">
    <source>
        <dbReference type="ARBA" id="ARBA00023002"/>
    </source>
</evidence>
<feature type="domain" description="NAD-dependent epimerase/dehydratase" evidence="3">
    <location>
        <begin position="6"/>
        <end position="262"/>
    </location>
</feature>
<proteinExistence type="inferred from homology"/>
<dbReference type="InterPro" id="IPR036291">
    <property type="entry name" value="NAD(P)-bd_dom_sf"/>
</dbReference>
<comment type="caution">
    <text evidence="4">The sequence shown here is derived from an EMBL/GenBank/DDBJ whole genome shotgun (WGS) entry which is preliminary data.</text>
</comment>
<dbReference type="AlphaFoldDB" id="A0AAV9SX27"/>
<sequence length="297" mass="31350">MSGSLVLLTGATGFVGYKTLVTALEAGYRVRCAIRSKSGIDKILAAPSIQRLSPADDRLSWVVVPDITAPGAYDEAVKDTDFIIHCASPVPTFGKDERKGTDDEIYVSPAVAGVIGMLASAAANAADTVKRVVVTSSIVAVVPIECFGGKGLERQPIDGESRVATPIAPYGSGFGAYCASKVAALNASEAWMEEHRPAFDLISTVPAWIWGHDELSTTAESLLLGSNSVLLEYLRGRKSEMPTDTNFVSVNDVAAAHIRALSPSISGKRGYFLGRAVLMEDARVVAKKAFPEAFANG</sequence>
<keyword evidence="1" id="KW-0560">Oxidoreductase</keyword>
<evidence type="ECO:0000256" key="2">
    <source>
        <dbReference type="ARBA" id="ARBA00023445"/>
    </source>
</evidence>
<dbReference type="Proteomes" id="UP001327957">
    <property type="component" value="Unassembled WGS sequence"/>
</dbReference>
<dbReference type="GO" id="GO:0016616">
    <property type="term" value="F:oxidoreductase activity, acting on the CH-OH group of donors, NAD or NADP as acceptor"/>
    <property type="evidence" value="ECO:0007669"/>
    <property type="project" value="TreeGrafter"/>
</dbReference>
<dbReference type="PANTHER" id="PTHR10366">
    <property type="entry name" value="NAD DEPENDENT EPIMERASE/DEHYDRATASE"/>
    <property type="match status" value="1"/>
</dbReference>
<reference evidence="4 5" key="1">
    <citation type="submission" date="2023-04" db="EMBL/GenBank/DDBJ databases">
        <title>Colletotrichum tabacum stain YC1 causing leaf anthracnose on Nicotiana tabacum(L.) cv.</title>
        <authorList>
            <person name="Ji Z."/>
            <person name="Wang M."/>
            <person name="Zhang J."/>
            <person name="Wang N."/>
            <person name="Zhou Z."/>
        </authorList>
    </citation>
    <scope>NUCLEOTIDE SEQUENCE [LARGE SCALE GENOMIC DNA]</scope>
    <source>
        <strain evidence="4 5">YC1</strain>
    </source>
</reference>
<protein>
    <submittedName>
        <fullName evidence="4">Reductase</fullName>
    </submittedName>
</protein>
<dbReference type="Pfam" id="PF01370">
    <property type="entry name" value="Epimerase"/>
    <property type="match status" value="1"/>
</dbReference>
<keyword evidence="5" id="KW-1185">Reference proteome</keyword>
<dbReference type="PANTHER" id="PTHR10366:SF564">
    <property type="entry name" value="STEROL-4-ALPHA-CARBOXYLATE 3-DEHYDROGENASE, DECARBOXYLATING"/>
    <property type="match status" value="1"/>
</dbReference>
<name>A0AAV9SX27_9PEZI</name>
<dbReference type="EMBL" id="JASAOK010000049">
    <property type="protein sequence ID" value="KAK6208861.1"/>
    <property type="molecule type" value="Genomic_DNA"/>
</dbReference>
<organism evidence="4 5">
    <name type="scientific">Colletotrichum tabaci</name>
    <dbReference type="NCBI Taxonomy" id="1209068"/>
    <lineage>
        <taxon>Eukaryota</taxon>
        <taxon>Fungi</taxon>
        <taxon>Dikarya</taxon>
        <taxon>Ascomycota</taxon>
        <taxon>Pezizomycotina</taxon>
        <taxon>Sordariomycetes</taxon>
        <taxon>Hypocreomycetidae</taxon>
        <taxon>Glomerellales</taxon>
        <taxon>Glomerellaceae</taxon>
        <taxon>Colletotrichum</taxon>
        <taxon>Colletotrichum destructivum species complex</taxon>
    </lineage>
</organism>
<gene>
    <name evidence="4" type="ORF">QIS74_12379</name>
</gene>
<dbReference type="Gene3D" id="3.40.50.720">
    <property type="entry name" value="NAD(P)-binding Rossmann-like Domain"/>
    <property type="match status" value="1"/>
</dbReference>